<dbReference type="EMBL" id="DAAMHJ010000010">
    <property type="protein sequence ID" value="HAC6676892.1"/>
    <property type="molecule type" value="Genomic_DNA"/>
</dbReference>
<reference evidence="1" key="2">
    <citation type="submission" date="2018-07" db="EMBL/GenBank/DDBJ databases">
        <authorList>
            <consortium name="NCBI Pathogen Detection Project"/>
        </authorList>
    </citation>
    <scope>NUCLEOTIDE SEQUENCE</scope>
    <source>
        <strain evidence="1">M138</strain>
    </source>
</reference>
<protein>
    <recommendedName>
        <fullName evidence="2">Gifsy-1 prophage protein</fullName>
    </recommendedName>
</protein>
<evidence type="ECO:0000313" key="1">
    <source>
        <dbReference type="EMBL" id="HAC6676892.1"/>
    </source>
</evidence>
<name>A0A702FAA8_SALET</name>
<gene>
    <name evidence="1" type="ORF">G0D12_14395</name>
</gene>
<reference evidence="1" key="1">
    <citation type="journal article" date="2018" name="Genome Biol.">
        <title>SKESA: strategic k-mer extension for scrupulous assemblies.</title>
        <authorList>
            <person name="Souvorov A."/>
            <person name="Agarwala R."/>
            <person name="Lipman D.J."/>
        </authorList>
    </citation>
    <scope>NUCLEOTIDE SEQUENCE</scope>
    <source>
        <strain evidence="1">M138</strain>
    </source>
</reference>
<proteinExistence type="predicted"/>
<comment type="caution">
    <text evidence="1">The sequence shown here is derived from an EMBL/GenBank/DDBJ whole genome shotgun (WGS) entry which is preliminary data.</text>
</comment>
<evidence type="ECO:0008006" key="2">
    <source>
        <dbReference type="Google" id="ProtNLM"/>
    </source>
</evidence>
<sequence length="90" mass="10706">MLFFCLKNRTFSCTFCFTNRTFGFIVGFIDNKRIVVRCKTFRWPAIRQTRVRMIDFARKPARQQAVPLNRIEVLIRRLCYLLAQKGDPDA</sequence>
<dbReference type="AlphaFoldDB" id="A0A702FAA8"/>
<organism evidence="1">
    <name type="scientific">Salmonella enterica subsp. enterica serovar Eastbourne</name>
    <dbReference type="NCBI Taxonomy" id="486993"/>
    <lineage>
        <taxon>Bacteria</taxon>
        <taxon>Pseudomonadati</taxon>
        <taxon>Pseudomonadota</taxon>
        <taxon>Gammaproteobacteria</taxon>
        <taxon>Enterobacterales</taxon>
        <taxon>Enterobacteriaceae</taxon>
        <taxon>Salmonella</taxon>
    </lineage>
</organism>
<accession>A0A702FAA8</accession>